<evidence type="ECO:0000256" key="1">
    <source>
        <dbReference type="SAM" id="MobiDB-lite"/>
    </source>
</evidence>
<feature type="transmembrane region" description="Helical" evidence="2">
    <location>
        <begin position="146"/>
        <end position="167"/>
    </location>
</feature>
<proteinExistence type="predicted"/>
<sequence>MLSVVMRIKGVRLTRSSSGQAGVRIPTSSRMHAMGGIHSALAIKRQRKRRDEQRRAKERRFSSQSTESGFTSPRNSIGSLEHIPRRGARGKASRKSSSDDVGSKVVTSIGMLHIGVVFLVLGAFLLVSGLLPADLASWGNVETGGWFNELVCTGAFALAIGIFLVILNKIISKREEDDLNDYVQRQLTRSKSGNRLIRDVETGCLSTKHEHKTRMDKRENSNLENLDYLVPVHSPINKSPPHHALMNGDVGEPILSPGHLEKILEEEISEKGEEESRAMNSFNKEVISNGSTTTSLSPGTPSETHELLAGSGRYYKMSKI</sequence>
<feature type="compositionally biased region" description="Basic and acidic residues" evidence="1">
    <location>
        <begin position="49"/>
        <end position="61"/>
    </location>
</feature>
<keyword evidence="2" id="KW-1133">Transmembrane helix</keyword>
<keyword evidence="2" id="KW-0812">Transmembrane</keyword>
<protein>
    <submittedName>
        <fullName evidence="3">(California timema) hypothetical protein</fullName>
    </submittedName>
</protein>
<dbReference type="EMBL" id="OE187357">
    <property type="protein sequence ID" value="CAD7578323.1"/>
    <property type="molecule type" value="Genomic_DNA"/>
</dbReference>
<dbReference type="AlphaFoldDB" id="A0A7R9JFL1"/>
<feature type="compositionally biased region" description="Polar residues" evidence="1">
    <location>
        <begin position="62"/>
        <end position="78"/>
    </location>
</feature>
<name>A0A7R9JFL1_TIMCA</name>
<gene>
    <name evidence="3" type="ORF">TCMB3V08_LOCUS10864</name>
</gene>
<feature type="transmembrane region" description="Helical" evidence="2">
    <location>
        <begin position="105"/>
        <end position="126"/>
    </location>
</feature>
<organism evidence="3">
    <name type="scientific">Timema californicum</name>
    <name type="common">California timema</name>
    <name type="synonym">Walking stick</name>
    <dbReference type="NCBI Taxonomy" id="61474"/>
    <lineage>
        <taxon>Eukaryota</taxon>
        <taxon>Metazoa</taxon>
        <taxon>Ecdysozoa</taxon>
        <taxon>Arthropoda</taxon>
        <taxon>Hexapoda</taxon>
        <taxon>Insecta</taxon>
        <taxon>Pterygota</taxon>
        <taxon>Neoptera</taxon>
        <taxon>Polyneoptera</taxon>
        <taxon>Phasmatodea</taxon>
        <taxon>Timematodea</taxon>
        <taxon>Timematoidea</taxon>
        <taxon>Timematidae</taxon>
        <taxon>Timema</taxon>
    </lineage>
</organism>
<keyword evidence="2" id="KW-0472">Membrane</keyword>
<feature type="compositionally biased region" description="Basic residues" evidence="1">
    <location>
        <begin position="85"/>
        <end position="94"/>
    </location>
</feature>
<evidence type="ECO:0000313" key="3">
    <source>
        <dbReference type="EMBL" id="CAD7578323.1"/>
    </source>
</evidence>
<reference evidence="3" key="1">
    <citation type="submission" date="2020-11" db="EMBL/GenBank/DDBJ databases">
        <authorList>
            <person name="Tran Van P."/>
        </authorList>
    </citation>
    <scope>NUCLEOTIDE SEQUENCE</scope>
</reference>
<feature type="region of interest" description="Disordered" evidence="1">
    <location>
        <begin position="36"/>
        <end position="101"/>
    </location>
</feature>
<evidence type="ECO:0000256" key="2">
    <source>
        <dbReference type="SAM" id="Phobius"/>
    </source>
</evidence>
<accession>A0A7R9JFL1</accession>